<accession>F2TTU7</accession>
<evidence type="ECO:0000256" key="1">
    <source>
        <dbReference type="SAM" id="MobiDB-lite"/>
    </source>
</evidence>
<proteinExistence type="predicted"/>
<dbReference type="AlphaFoldDB" id="F2TTU7"/>
<dbReference type="HOGENOM" id="CLU_2196202_0_0_1"/>
<reference evidence="2" key="1">
    <citation type="submission" date="2010-03" db="EMBL/GenBank/DDBJ databases">
        <title>Annotation of Blastomyces dermatitidis strain ATCC 18188.</title>
        <authorList>
            <consortium name="The Broad Institute Genome Sequencing Platform"/>
            <consortium name="Broad Institute Genome Sequencing Center for Infectious Disease."/>
            <person name="Cuomo C."/>
            <person name="Klein B."/>
            <person name="Sullivan T."/>
            <person name="Heitman J."/>
            <person name="Young S."/>
            <person name="Zeng Q."/>
            <person name="Gargeya S."/>
            <person name="Alvarado L."/>
            <person name="Berlin A.M."/>
            <person name="Chapman S.B."/>
            <person name="Chen Z."/>
            <person name="Freedman E."/>
            <person name="Gellesch M."/>
            <person name="Goldberg J."/>
            <person name="Griggs A."/>
            <person name="Gujja S."/>
            <person name="Heilman E."/>
            <person name="Heiman D."/>
            <person name="Howarth C."/>
            <person name="Mehta T."/>
            <person name="Neiman D."/>
            <person name="Pearson M."/>
            <person name="Roberts A."/>
            <person name="Saif S."/>
            <person name="Shea T."/>
            <person name="Shenoy N."/>
            <person name="Sisk P."/>
            <person name="Stolte C."/>
            <person name="Sykes S."/>
            <person name="White J."/>
            <person name="Yandava C."/>
            <person name="Haas B."/>
            <person name="Nusbaum C."/>
            <person name="Birren B."/>
        </authorList>
    </citation>
    <scope>NUCLEOTIDE SEQUENCE</scope>
    <source>
        <strain evidence="2">ATCC 18188</strain>
    </source>
</reference>
<sequence length="108" mass="12247">MDEALAGRRSWGKDIFENRGFTAKERPEGGFYISEQLEFAVDSGWKSLKLGKNCRRISEAARRRIDKRVQVLRNKPEELVQEEQKGESELELPEGQGKGVGKTAKPGR</sequence>
<dbReference type="Proteomes" id="UP000007802">
    <property type="component" value="Unassembled WGS sequence"/>
</dbReference>
<feature type="region of interest" description="Disordered" evidence="1">
    <location>
        <begin position="74"/>
        <end position="108"/>
    </location>
</feature>
<organism evidence="2">
    <name type="scientific">Ajellomyces dermatitidis (strain ATCC 18188 / CBS 674.68)</name>
    <name type="common">Blastomyces dermatitidis</name>
    <dbReference type="NCBI Taxonomy" id="653446"/>
    <lineage>
        <taxon>Eukaryota</taxon>
        <taxon>Fungi</taxon>
        <taxon>Dikarya</taxon>
        <taxon>Ascomycota</taxon>
        <taxon>Pezizomycotina</taxon>
        <taxon>Eurotiomycetes</taxon>
        <taxon>Eurotiomycetidae</taxon>
        <taxon>Onygenales</taxon>
        <taxon>Ajellomycetaceae</taxon>
        <taxon>Blastomyces</taxon>
    </lineage>
</organism>
<gene>
    <name evidence="2" type="ORF">BDDG_09607</name>
</gene>
<evidence type="ECO:0000313" key="2">
    <source>
        <dbReference type="EMBL" id="EGE86660.1"/>
    </source>
</evidence>
<protein>
    <submittedName>
        <fullName evidence="2">Uncharacterized protein</fullName>
    </submittedName>
</protein>
<feature type="compositionally biased region" description="Basic and acidic residues" evidence="1">
    <location>
        <begin position="74"/>
        <end position="88"/>
    </location>
</feature>
<name>F2TTU7_AJEDA</name>
<dbReference type="EMBL" id="GG749606">
    <property type="protein sequence ID" value="EGE86660.1"/>
    <property type="molecule type" value="Genomic_DNA"/>
</dbReference>